<gene>
    <name evidence="3" type="primary">LOC118291180</name>
</gene>
<dbReference type="PANTHER" id="PTHR28495:SF1">
    <property type="entry name" value="GENE, 17266-RELATED"/>
    <property type="match status" value="1"/>
</dbReference>
<name>A0A8D3E053_SCOMX</name>
<organism evidence="3 4">
    <name type="scientific">Scophthalmus maximus</name>
    <name type="common">Turbot</name>
    <name type="synonym">Psetta maxima</name>
    <dbReference type="NCBI Taxonomy" id="52904"/>
    <lineage>
        <taxon>Eukaryota</taxon>
        <taxon>Metazoa</taxon>
        <taxon>Chordata</taxon>
        <taxon>Craniata</taxon>
        <taxon>Vertebrata</taxon>
        <taxon>Euteleostomi</taxon>
        <taxon>Actinopterygii</taxon>
        <taxon>Neopterygii</taxon>
        <taxon>Teleostei</taxon>
        <taxon>Neoteleostei</taxon>
        <taxon>Acanthomorphata</taxon>
        <taxon>Carangaria</taxon>
        <taxon>Pleuronectiformes</taxon>
        <taxon>Pleuronectoidei</taxon>
        <taxon>Scophthalmidae</taxon>
        <taxon>Scophthalmus</taxon>
    </lineage>
</organism>
<dbReference type="GeneTree" id="ENSGT00940000169201"/>
<dbReference type="AlphaFoldDB" id="A0A8D3E053"/>
<feature type="region of interest" description="Disordered" evidence="1">
    <location>
        <begin position="436"/>
        <end position="456"/>
    </location>
</feature>
<dbReference type="Ensembl" id="ENSSMAT00000074456.1">
    <property type="protein sequence ID" value="ENSSMAP00000065162.1"/>
    <property type="gene ID" value="ENSSMAG00000010433.2"/>
</dbReference>
<evidence type="ECO:0000256" key="1">
    <source>
        <dbReference type="SAM" id="MobiDB-lite"/>
    </source>
</evidence>
<feature type="region of interest" description="Disordered" evidence="1">
    <location>
        <begin position="386"/>
        <end position="421"/>
    </location>
</feature>
<feature type="compositionally biased region" description="Pro residues" evidence="1">
    <location>
        <begin position="622"/>
        <end position="631"/>
    </location>
</feature>
<feature type="compositionally biased region" description="Pro residues" evidence="1">
    <location>
        <begin position="336"/>
        <end position="345"/>
    </location>
</feature>
<feature type="compositionally biased region" description="Low complexity" evidence="1">
    <location>
        <begin position="505"/>
        <end position="522"/>
    </location>
</feature>
<feature type="region of interest" description="Disordered" evidence="1">
    <location>
        <begin position="478"/>
        <end position="645"/>
    </location>
</feature>
<evidence type="ECO:0000313" key="4">
    <source>
        <dbReference type="Proteomes" id="UP000694558"/>
    </source>
</evidence>
<proteinExistence type="predicted"/>
<feature type="compositionally biased region" description="Basic residues" evidence="1">
    <location>
        <begin position="582"/>
        <end position="592"/>
    </location>
</feature>
<dbReference type="Proteomes" id="UP000694558">
    <property type="component" value="Chromosome 21"/>
</dbReference>
<reference evidence="3" key="1">
    <citation type="submission" date="2023-05" db="EMBL/GenBank/DDBJ databases">
        <title>High-quality long-read genome of Scophthalmus maximus.</title>
        <authorList>
            <person name="Lien S."/>
            <person name="Martinez P."/>
        </authorList>
    </citation>
    <scope>NUCLEOTIDE SEQUENCE [LARGE SCALE GENOMIC DNA]</scope>
</reference>
<feature type="domain" description="DUF4708" evidence="2">
    <location>
        <begin position="12"/>
        <end position="282"/>
    </location>
</feature>
<accession>A0A8D3E053</accession>
<feature type="compositionally biased region" description="Basic and acidic residues" evidence="1">
    <location>
        <begin position="604"/>
        <end position="613"/>
    </location>
</feature>
<dbReference type="InterPro" id="IPR031643">
    <property type="entry name" value="DUF4708"/>
</dbReference>
<dbReference type="Pfam" id="PF15813">
    <property type="entry name" value="DUF4708"/>
    <property type="match status" value="1"/>
</dbReference>
<protein>
    <submittedName>
        <fullName evidence="3">Si:ch211-152c8.2</fullName>
    </submittedName>
</protein>
<sequence>MGQSRMSGVQRSLFFLGLPDLKELVCVTLSLQDDEDPRGKQIHICRELVLLFSDVLASPALDSFTHITVVVAIQFLQSGALRAFGHRRRLQLGSPQCVFPGDLQCCLSYSLITRLAPSWNKAGLYLVSGKGFLAERGRLNAVSMELSTSEGQLCFSIDPSSVRLPPTTLEDFNLPPLALRRFCSDRDSVLDPASSGGTTWCHVLPSMKKGQIITISRRLPRDGPFRTYADLQSHWNRLYGYRLPELAEEEVVYCSVYFRLVGERLFTYPLSCIRLQPPQCCPRADLQGALLSFLSDVRDRVQSVCGFPARLTRKPLTASLNSAASAQVLSDDEQLPAPPPPPRPVRPSRGSQPPAWTPLSQQVEAQGLLGNGGRFGSRLTQSQGCRGVRAWPSSSSSSSHVSISFPDPSDQQSAPSLSSSFSSSSFVRHFQSASSLTSSSVLPPPPPPPPTQTSMNAAPRLVPIFKNKQPSRHVNVALLRVQRTEEEEGRRRLTLPPSRKNRPTSSPLPLPDSSSSSSLASLPIPPPPIIPRFNCRRGPHSGATPTRPARPKIRRMSSLSPASKSGPGLLLLLAPNTEMKHGRAKSGSKTHVKLGTVSESVTDSGRKLQEKATEQPSAALPETPPPPPPPTSCDKDTTSTSGGAGVVFECKPKKSRVAVRDVDVEKMARSNQLFRVNSATLLVWLRGRGVSVSGKHKKDELMLKVMGCLAEA</sequence>
<feature type="compositionally biased region" description="Pro residues" evidence="1">
    <location>
        <begin position="442"/>
        <end position="451"/>
    </location>
</feature>
<dbReference type="PANTHER" id="PTHR28495">
    <property type="entry name" value="HYPOTHETICAL PROTEIN LOC100359752"/>
    <property type="match status" value="1"/>
</dbReference>
<feature type="region of interest" description="Disordered" evidence="1">
    <location>
        <begin position="327"/>
        <end position="358"/>
    </location>
</feature>
<reference evidence="3" key="2">
    <citation type="submission" date="2025-08" db="UniProtKB">
        <authorList>
            <consortium name="Ensembl"/>
        </authorList>
    </citation>
    <scope>IDENTIFICATION</scope>
</reference>
<feature type="compositionally biased region" description="Low complexity" evidence="1">
    <location>
        <begin position="392"/>
        <end position="421"/>
    </location>
</feature>
<evidence type="ECO:0000313" key="3">
    <source>
        <dbReference type="Ensembl" id="ENSSMAP00000065162.1"/>
    </source>
</evidence>
<feature type="compositionally biased region" description="Basic and acidic residues" evidence="1">
    <location>
        <begin position="482"/>
        <end position="491"/>
    </location>
</feature>
<evidence type="ECO:0000259" key="2">
    <source>
        <dbReference type="Pfam" id="PF15813"/>
    </source>
</evidence>